<feature type="region of interest" description="Disordered" evidence="1">
    <location>
        <begin position="145"/>
        <end position="170"/>
    </location>
</feature>
<reference evidence="2 3" key="1">
    <citation type="journal article" date="2018" name="Sci. Rep.">
        <title>Comparative genomics provides insights into the lifestyle and reveals functional heterogeneity of dark septate endophytic fungi.</title>
        <authorList>
            <person name="Knapp D.G."/>
            <person name="Nemeth J.B."/>
            <person name="Barry K."/>
            <person name="Hainaut M."/>
            <person name="Henrissat B."/>
            <person name="Johnson J."/>
            <person name="Kuo A."/>
            <person name="Lim J.H.P."/>
            <person name="Lipzen A."/>
            <person name="Nolan M."/>
            <person name="Ohm R.A."/>
            <person name="Tamas L."/>
            <person name="Grigoriev I.V."/>
            <person name="Spatafora J.W."/>
            <person name="Nagy L.G."/>
            <person name="Kovacs G.M."/>
        </authorList>
    </citation>
    <scope>NUCLEOTIDE SEQUENCE [LARGE SCALE GENOMIC DNA]</scope>
    <source>
        <strain evidence="2 3">DSE2036</strain>
    </source>
</reference>
<feature type="region of interest" description="Disordered" evidence="1">
    <location>
        <begin position="1"/>
        <end position="62"/>
    </location>
</feature>
<feature type="compositionally biased region" description="Polar residues" evidence="1">
    <location>
        <begin position="1"/>
        <end position="11"/>
    </location>
</feature>
<dbReference type="OrthoDB" id="5153521at2759"/>
<evidence type="ECO:0000313" key="3">
    <source>
        <dbReference type="Proteomes" id="UP000244855"/>
    </source>
</evidence>
<dbReference type="AlphaFoldDB" id="A0A2V1E3J5"/>
<feature type="compositionally biased region" description="Basic and acidic residues" evidence="1">
    <location>
        <begin position="13"/>
        <end position="24"/>
    </location>
</feature>
<feature type="compositionally biased region" description="Acidic residues" evidence="1">
    <location>
        <begin position="160"/>
        <end position="170"/>
    </location>
</feature>
<name>A0A2V1E3J5_9PLEO</name>
<dbReference type="EMBL" id="KZ805318">
    <property type="protein sequence ID" value="PVI04896.1"/>
    <property type="molecule type" value="Genomic_DNA"/>
</dbReference>
<evidence type="ECO:0000256" key="1">
    <source>
        <dbReference type="SAM" id="MobiDB-lite"/>
    </source>
</evidence>
<evidence type="ECO:0000313" key="2">
    <source>
        <dbReference type="EMBL" id="PVI04896.1"/>
    </source>
</evidence>
<protein>
    <submittedName>
        <fullName evidence="2">Uncharacterized protein</fullName>
    </submittedName>
</protein>
<organism evidence="2 3">
    <name type="scientific">Periconia macrospinosa</name>
    <dbReference type="NCBI Taxonomy" id="97972"/>
    <lineage>
        <taxon>Eukaryota</taxon>
        <taxon>Fungi</taxon>
        <taxon>Dikarya</taxon>
        <taxon>Ascomycota</taxon>
        <taxon>Pezizomycotina</taxon>
        <taxon>Dothideomycetes</taxon>
        <taxon>Pleosporomycetidae</taxon>
        <taxon>Pleosporales</taxon>
        <taxon>Massarineae</taxon>
        <taxon>Periconiaceae</taxon>
        <taxon>Periconia</taxon>
    </lineage>
</organism>
<dbReference type="Proteomes" id="UP000244855">
    <property type="component" value="Unassembled WGS sequence"/>
</dbReference>
<proteinExistence type="predicted"/>
<sequence length="170" mass="18826">MASEQTYTSDLRSGAKEFNRDKNSRTKWAHGTSWGPGRRVDENRPRPAKVIPTPKVNSGFNKARTAVKNDIVDASDSSADEEVEHPSVAPTPDAEITYSYDAERGPSHGSQILSHALAQAVERFEVRQTDKLIKDEYEVLDLNAEPLSPRPKVARKGAAAEDEDYEFVDA</sequence>
<gene>
    <name evidence="2" type="ORF">DM02DRAFT_517938</name>
</gene>
<feature type="region of interest" description="Disordered" evidence="1">
    <location>
        <begin position="74"/>
        <end position="94"/>
    </location>
</feature>
<accession>A0A2V1E3J5</accession>
<keyword evidence="3" id="KW-1185">Reference proteome</keyword>